<dbReference type="PROSITE" id="PS00135">
    <property type="entry name" value="TRYPSIN_SER"/>
    <property type="match status" value="1"/>
</dbReference>
<dbReference type="InterPro" id="IPR001254">
    <property type="entry name" value="Trypsin_dom"/>
</dbReference>
<evidence type="ECO:0000256" key="9">
    <source>
        <dbReference type="ARBA" id="ARBA00022825"/>
    </source>
</evidence>
<evidence type="ECO:0000256" key="1">
    <source>
        <dbReference type="ARBA" id="ARBA00001656"/>
    </source>
</evidence>
<keyword evidence="9 15" id="KW-0720">Serine protease</keyword>
<protein>
    <recommendedName>
        <fullName evidence="3">Acrosin</fullName>
        <ecNumber evidence="2">3.4.21.10</ecNumber>
        <ecNumber evidence="14">3.4.21.84</ecNumber>
    </recommendedName>
</protein>
<dbReference type="InterPro" id="IPR009003">
    <property type="entry name" value="Peptidase_S1_PA"/>
</dbReference>
<comment type="catalytic activity">
    <reaction evidence="1">
        <text>Preferential cleavage: Arg-|-Xaa, Lys-|-Xaa.</text>
        <dbReference type="EC" id="3.4.21.10"/>
    </reaction>
</comment>
<feature type="domain" description="Clip" evidence="18">
    <location>
        <begin position="489"/>
        <end position="541"/>
    </location>
</feature>
<dbReference type="InterPro" id="IPR001314">
    <property type="entry name" value="Peptidase_S1A"/>
</dbReference>
<dbReference type="Proteomes" id="UP000789524">
    <property type="component" value="Unassembled WGS sequence"/>
</dbReference>
<dbReference type="GO" id="GO:0004252">
    <property type="term" value="F:serine-type endopeptidase activity"/>
    <property type="evidence" value="ECO:0007669"/>
    <property type="project" value="InterPro"/>
</dbReference>
<dbReference type="PANTHER" id="PTHR24252">
    <property type="entry name" value="ACROSIN-RELATED"/>
    <property type="match status" value="1"/>
</dbReference>
<dbReference type="OrthoDB" id="425190at2759"/>
<dbReference type="SMART" id="SM00680">
    <property type="entry name" value="CLIP"/>
    <property type="match status" value="2"/>
</dbReference>
<keyword evidence="4" id="KW-0768">Sushi</keyword>
<dbReference type="PROSITE" id="PS00134">
    <property type="entry name" value="TRYPSIN_HIS"/>
    <property type="match status" value="1"/>
</dbReference>
<evidence type="ECO:0000256" key="3">
    <source>
        <dbReference type="ARBA" id="ARBA00017161"/>
    </source>
</evidence>
<dbReference type="PROSITE" id="PS51888">
    <property type="entry name" value="CLIP"/>
    <property type="match status" value="1"/>
</dbReference>
<feature type="region of interest" description="Disordered" evidence="16">
    <location>
        <begin position="449"/>
        <end position="481"/>
    </location>
</feature>
<dbReference type="GO" id="GO:0006508">
    <property type="term" value="P:proteolysis"/>
    <property type="evidence" value="ECO:0007669"/>
    <property type="project" value="UniProtKB-KW"/>
</dbReference>
<evidence type="ECO:0000313" key="20">
    <source>
        <dbReference type="Proteomes" id="UP000789524"/>
    </source>
</evidence>
<keyword evidence="8" id="KW-0353">Hemolymph clotting</keyword>
<dbReference type="Gene3D" id="2.40.10.10">
    <property type="entry name" value="Trypsin-like serine proteases"/>
    <property type="match status" value="4"/>
</dbReference>
<name>A0A8J2QQJ5_9NEOP</name>
<evidence type="ECO:0000256" key="11">
    <source>
        <dbReference type="ARBA" id="ARBA00023180"/>
    </source>
</evidence>
<evidence type="ECO:0000256" key="7">
    <source>
        <dbReference type="ARBA" id="ARBA00022801"/>
    </source>
</evidence>
<dbReference type="FunFam" id="2.40.10.10:FF:000028">
    <property type="entry name" value="Serine protease easter"/>
    <property type="match status" value="1"/>
</dbReference>
<keyword evidence="20" id="KW-1185">Reference proteome</keyword>
<organism evidence="19 20">
    <name type="scientific">Danaus chrysippus</name>
    <name type="common">African queen</name>
    <dbReference type="NCBI Taxonomy" id="151541"/>
    <lineage>
        <taxon>Eukaryota</taxon>
        <taxon>Metazoa</taxon>
        <taxon>Ecdysozoa</taxon>
        <taxon>Arthropoda</taxon>
        <taxon>Hexapoda</taxon>
        <taxon>Insecta</taxon>
        <taxon>Pterygota</taxon>
        <taxon>Neoptera</taxon>
        <taxon>Endopterygota</taxon>
        <taxon>Lepidoptera</taxon>
        <taxon>Glossata</taxon>
        <taxon>Ditrysia</taxon>
        <taxon>Papilionoidea</taxon>
        <taxon>Nymphalidae</taxon>
        <taxon>Danainae</taxon>
        <taxon>Danaini</taxon>
        <taxon>Danaina</taxon>
        <taxon>Danaus</taxon>
        <taxon>Anosia</taxon>
    </lineage>
</organism>
<evidence type="ECO:0000256" key="15">
    <source>
        <dbReference type="RuleBase" id="RU363034"/>
    </source>
</evidence>
<evidence type="ECO:0000313" key="19">
    <source>
        <dbReference type="EMBL" id="CAG9568400.1"/>
    </source>
</evidence>
<feature type="compositionally biased region" description="Polar residues" evidence="16">
    <location>
        <begin position="455"/>
        <end position="481"/>
    </location>
</feature>
<keyword evidence="5 15" id="KW-0645">Protease</keyword>
<dbReference type="Pfam" id="PF00089">
    <property type="entry name" value="Trypsin"/>
    <property type="match status" value="2"/>
</dbReference>
<evidence type="ECO:0000256" key="5">
    <source>
        <dbReference type="ARBA" id="ARBA00022670"/>
    </source>
</evidence>
<evidence type="ECO:0000256" key="16">
    <source>
        <dbReference type="SAM" id="MobiDB-lite"/>
    </source>
</evidence>
<dbReference type="EMBL" id="CAKASE010000060">
    <property type="protein sequence ID" value="CAG9568400.1"/>
    <property type="molecule type" value="Genomic_DNA"/>
</dbReference>
<evidence type="ECO:0000256" key="6">
    <source>
        <dbReference type="ARBA" id="ARBA00022729"/>
    </source>
</evidence>
<evidence type="ECO:0000259" key="18">
    <source>
        <dbReference type="PROSITE" id="PS51888"/>
    </source>
</evidence>
<dbReference type="Pfam" id="PF12032">
    <property type="entry name" value="CLIP"/>
    <property type="match status" value="2"/>
</dbReference>
<dbReference type="SUPFAM" id="SSF50494">
    <property type="entry name" value="Trypsin-like serine proteases"/>
    <property type="match status" value="2"/>
</dbReference>
<dbReference type="EC" id="3.4.21.84" evidence="14"/>
<comment type="caution">
    <text evidence="19">The sequence shown here is derived from an EMBL/GenBank/DDBJ whole genome shotgun (WGS) entry which is preliminary data.</text>
</comment>
<evidence type="ECO:0000256" key="2">
    <source>
        <dbReference type="ARBA" id="ARBA00012050"/>
    </source>
</evidence>
<dbReference type="CDD" id="cd00190">
    <property type="entry name" value="Tryp_SPc"/>
    <property type="match status" value="2"/>
</dbReference>
<dbReference type="PANTHER" id="PTHR24252:SF8">
    <property type="entry name" value="ACROSIN"/>
    <property type="match status" value="1"/>
</dbReference>
<sequence>MCAVYIVSQHILNVSQDPAPVASGACSCLLHEMSAPDIMYSVLVTVVCVCLCLQTVLCQYQDTCTTLKGGIGTCTPAVSCAAYFDLQRQAKRLDTSFSLEMRNVCCPNERPKETTLPFWDFDGEYNCGEDQRNAELVFTEETCTTIEGDMGKCESLAACEPYSDLTRQAKHVPLTIQLRDAQCGSHGNEQKICCPTSVSSSSTTEQASFRVIAESDYITDLPEPPECGLGLSFFVRVVGGAKAALGYFPWMALLGTKQEKWDTARWICGGSLISHRHVLTAAHCIKNELNVVRLGELDFGRDNDSASPIDLSIKRKIKHENFDYGSFTNDIGLLILEKDVEFSNTFSELIRPICLPRSGDVNWKSLVGFNQFLAGWGNIDNRGASSSHLRYVELPVVNNSVCEKAYESRVIDERVMCVGSYLKDSCSGDSGGPLMDTIVSNLNDHDMTFVGRSAAPNQNEPSPETKQSLTLNASDDSSENQGITQLEETCTTIEGGTGKCESLAACEPYSDLRRQAKHVPLTIQLRDAQCGSHGNEQKVCCPTSVTSISTATDEPSFRSLAEPDYLTALPEPPDCGVSLAHLNRVVGGVNAKLGDFPWMALLGIKQENWDTVRWICGGSLISHRHVLTAAHCIKNELNVVRLGELDFERDNDGASPMDLSIKRKIKHENFDYGSFNNDIGLLILEKDVEFSRLIRPICLPTREDLRSKSFVGYNPFIAGWGNVDNRGAAKSHMQVAQLPVLENSKCRRVYELRVIDERVMCAGVNGKDSCNGDSGGPLMQPDTNRTTRKIYFYQTGVVSYGHTRCGEANFPGVYSSVQYFLPWIQKQLLGSEE</sequence>
<reference evidence="19" key="1">
    <citation type="submission" date="2021-09" db="EMBL/GenBank/DDBJ databases">
        <authorList>
            <person name="Martin H S."/>
        </authorList>
    </citation>
    <scope>NUCLEOTIDE SEQUENCE</scope>
</reference>
<dbReference type="GO" id="GO:0042381">
    <property type="term" value="P:hemolymph coagulation"/>
    <property type="evidence" value="ECO:0007669"/>
    <property type="project" value="UniProtKB-KW"/>
</dbReference>
<dbReference type="Gene3D" id="3.30.1640.30">
    <property type="match status" value="2"/>
</dbReference>
<comment type="similarity">
    <text evidence="12">Belongs to the peptidase S1 family. CLIP subfamily.</text>
</comment>
<evidence type="ECO:0000256" key="13">
    <source>
        <dbReference type="ARBA" id="ARBA00052079"/>
    </source>
</evidence>
<evidence type="ECO:0000256" key="10">
    <source>
        <dbReference type="ARBA" id="ARBA00023157"/>
    </source>
</evidence>
<keyword evidence="11" id="KW-0325">Glycoprotein</keyword>
<feature type="domain" description="Peptidase S1" evidence="17">
    <location>
        <begin position="585"/>
        <end position="829"/>
    </location>
</feature>
<dbReference type="SMART" id="SM00020">
    <property type="entry name" value="Tryp_SPc"/>
    <property type="match status" value="2"/>
</dbReference>
<gene>
    <name evidence="19" type="ORF">DCHRY22_LOCUS8285</name>
</gene>
<evidence type="ECO:0000256" key="12">
    <source>
        <dbReference type="ARBA" id="ARBA00024195"/>
    </source>
</evidence>
<feature type="domain" description="Peptidase S1" evidence="17">
    <location>
        <begin position="237"/>
        <end position="451"/>
    </location>
</feature>
<accession>A0A8J2QQJ5</accession>
<evidence type="ECO:0000256" key="8">
    <source>
        <dbReference type="ARBA" id="ARBA00022820"/>
    </source>
</evidence>
<dbReference type="InterPro" id="IPR022700">
    <property type="entry name" value="CLIP"/>
</dbReference>
<comment type="catalytic activity">
    <reaction evidence="13">
        <text>Selective cleavage of 103-Arg-|-Ser-104 and 124-Ile-|-Ile-125 bonds in Limulus clotting factor B to form activated factor B. Cleavage of -Pro-Arg-|-Xaa- bonds in synthetic substrates.</text>
        <dbReference type="EC" id="3.4.21.84"/>
    </reaction>
</comment>
<dbReference type="EC" id="3.4.21.10" evidence="2"/>
<dbReference type="FunFam" id="2.40.10.10:FF:000120">
    <property type="entry name" value="Putative serine protease"/>
    <property type="match status" value="1"/>
</dbReference>
<dbReference type="AlphaFoldDB" id="A0A8J2QQJ5"/>
<keyword evidence="10" id="KW-1015">Disulfide bond</keyword>
<keyword evidence="6" id="KW-0732">Signal</keyword>
<dbReference type="InterPro" id="IPR033116">
    <property type="entry name" value="TRYPSIN_SER"/>
</dbReference>
<dbReference type="InterPro" id="IPR043504">
    <property type="entry name" value="Peptidase_S1_PA_chymotrypsin"/>
</dbReference>
<dbReference type="PROSITE" id="PS50240">
    <property type="entry name" value="TRYPSIN_DOM"/>
    <property type="match status" value="2"/>
</dbReference>
<dbReference type="InterPro" id="IPR018114">
    <property type="entry name" value="TRYPSIN_HIS"/>
</dbReference>
<keyword evidence="7 15" id="KW-0378">Hydrolase</keyword>
<evidence type="ECO:0000256" key="14">
    <source>
        <dbReference type="ARBA" id="ARBA00066707"/>
    </source>
</evidence>
<evidence type="ECO:0000259" key="17">
    <source>
        <dbReference type="PROSITE" id="PS50240"/>
    </source>
</evidence>
<dbReference type="PRINTS" id="PR00722">
    <property type="entry name" value="CHYMOTRYPSIN"/>
</dbReference>
<evidence type="ECO:0000256" key="4">
    <source>
        <dbReference type="ARBA" id="ARBA00022659"/>
    </source>
</evidence>
<proteinExistence type="inferred from homology"/>
<dbReference type="InterPro" id="IPR038565">
    <property type="entry name" value="CLIP_sf"/>
</dbReference>